<evidence type="ECO:0000256" key="1">
    <source>
        <dbReference type="ARBA" id="ARBA00023015"/>
    </source>
</evidence>
<dbReference type="Pfam" id="PF00440">
    <property type="entry name" value="TetR_N"/>
    <property type="match status" value="1"/>
</dbReference>
<evidence type="ECO:0000256" key="4">
    <source>
        <dbReference type="PROSITE-ProRule" id="PRU00335"/>
    </source>
</evidence>
<name>A0ABV2RFA0_9CAUL</name>
<dbReference type="RefSeq" id="WP_354090236.1">
    <property type="nucleotide sequence ID" value="NZ_JBEPTF010000005.1"/>
</dbReference>
<keyword evidence="1" id="KW-0805">Transcription regulation</keyword>
<dbReference type="PROSITE" id="PS50977">
    <property type="entry name" value="HTH_TETR_2"/>
    <property type="match status" value="1"/>
</dbReference>
<accession>A0ABV2RFA0</accession>
<comment type="caution">
    <text evidence="6">The sequence shown here is derived from an EMBL/GenBank/DDBJ whole genome shotgun (WGS) entry which is preliminary data.</text>
</comment>
<evidence type="ECO:0000256" key="2">
    <source>
        <dbReference type="ARBA" id="ARBA00023125"/>
    </source>
</evidence>
<evidence type="ECO:0000313" key="7">
    <source>
        <dbReference type="Proteomes" id="UP001549313"/>
    </source>
</evidence>
<proteinExistence type="predicted"/>
<dbReference type="InterPro" id="IPR050109">
    <property type="entry name" value="HTH-type_TetR-like_transc_reg"/>
</dbReference>
<protein>
    <submittedName>
        <fullName evidence="6">AcrR family transcriptional regulator</fullName>
    </submittedName>
</protein>
<organism evidence="6 7">
    <name type="scientific">Brevundimonas faecalis</name>
    <dbReference type="NCBI Taxonomy" id="947378"/>
    <lineage>
        <taxon>Bacteria</taxon>
        <taxon>Pseudomonadati</taxon>
        <taxon>Pseudomonadota</taxon>
        <taxon>Alphaproteobacteria</taxon>
        <taxon>Caulobacterales</taxon>
        <taxon>Caulobacteraceae</taxon>
        <taxon>Brevundimonas</taxon>
    </lineage>
</organism>
<dbReference type="PANTHER" id="PTHR30055">
    <property type="entry name" value="HTH-TYPE TRANSCRIPTIONAL REGULATOR RUTR"/>
    <property type="match status" value="1"/>
</dbReference>
<dbReference type="InterPro" id="IPR009057">
    <property type="entry name" value="Homeodomain-like_sf"/>
</dbReference>
<reference evidence="6 7" key="1">
    <citation type="submission" date="2024-06" db="EMBL/GenBank/DDBJ databases">
        <title>Sorghum-associated microbial communities from plants grown in Nebraska, USA.</title>
        <authorList>
            <person name="Schachtman D."/>
        </authorList>
    </citation>
    <scope>NUCLEOTIDE SEQUENCE [LARGE SCALE GENOMIC DNA]</scope>
    <source>
        <strain evidence="6 7">2814</strain>
    </source>
</reference>
<feature type="DNA-binding region" description="H-T-H motif" evidence="4">
    <location>
        <begin position="17"/>
        <end position="36"/>
    </location>
</feature>
<dbReference type="PANTHER" id="PTHR30055:SF234">
    <property type="entry name" value="HTH-TYPE TRANSCRIPTIONAL REGULATOR BETI"/>
    <property type="match status" value="1"/>
</dbReference>
<dbReference type="InterPro" id="IPR001647">
    <property type="entry name" value="HTH_TetR"/>
</dbReference>
<keyword evidence="3" id="KW-0804">Transcription</keyword>
<dbReference type="Pfam" id="PF13305">
    <property type="entry name" value="TetR_C_33"/>
    <property type="match status" value="1"/>
</dbReference>
<keyword evidence="7" id="KW-1185">Reference proteome</keyword>
<evidence type="ECO:0000313" key="6">
    <source>
        <dbReference type="EMBL" id="MET4685271.1"/>
    </source>
</evidence>
<keyword evidence="2 4" id="KW-0238">DNA-binding</keyword>
<dbReference type="Gene3D" id="1.10.357.10">
    <property type="entry name" value="Tetracycline Repressor, domain 2"/>
    <property type="match status" value="1"/>
</dbReference>
<evidence type="ECO:0000259" key="5">
    <source>
        <dbReference type="PROSITE" id="PS50977"/>
    </source>
</evidence>
<feature type="domain" description="HTH tetR-type" evidence="5">
    <location>
        <begin position="1"/>
        <end position="54"/>
    </location>
</feature>
<gene>
    <name evidence="6" type="ORF">ABIE19_003222</name>
</gene>
<dbReference type="SUPFAM" id="SSF46689">
    <property type="entry name" value="Homeodomain-like"/>
    <property type="match status" value="1"/>
</dbReference>
<dbReference type="SUPFAM" id="SSF48498">
    <property type="entry name" value="Tetracyclin repressor-like, C-terminal domain"/>
    <property type="match status" value="1"/>
</dbReference>
<dbReference type="InterPro" id="IPR036271">
    <property type="entry name" value="Tet_transcr_reg_TetR-rel_C_sf"/>
</dbReference>
<sequence length="186" mass="20338">MVEGHKHMAEVGFARFSAREVAKRIGYSIGTLYNVFGTLDQLLIAINTRTFQLWADHVREQLQAAPGDRIGCLVEAYFSFARANANSWNAIYDHHLPPDVTLSDEQNALRGGLTQIIVDEVAATLPSSVRPGAPRLARSLIAVVHGHCVFELNGSFALMGLDRPVGLALDRVWEALIHAGATPRRG</sequence>
<dbReference type="Proteomes" id="UP001549313">
    <property type="component" value="Unassembled WGS sequence"/>
</dbReference>
<dbReference type="InterPro" id="IPR025996">
    <property type="entry name" value="MT1864/Rv1816-like_C"/>
</dbReference>
<dbReference type="EMBL" id="JBEPTF010000005">
    <property type="protein sequence ID" value="MET4685271.1"/>
    <property type="molecule type" value="Genomic_DNA"/>
</dbReference>
<evidence type="ECO:0000256" key="3">
    <source>
        <dbReference type="ARBA" id="ARBA00023163"/>
    </source>
</evidence>